<reference evidence="9" key="1">
    <citation type="journal article" date="2019" name="Int. J. Syst. Evol. Microbiol.">
        <title>The Global Catalogue of Microorganisms (GCM) 10K type strain sequencing project: providing services to taxonomists for standard genome sequencing and annotation.</title>
        <authorList>
            <consortium name="The Broad Institute Genomics Platform"/>
            <consortium name="The Broad Institute Genome Sequencing Center for Infectious Disease"/>
            <person name="Wu L."/>
            <person name="Ma J."/>
        </authorList>
    </citation>
    <scope>NUCLEOTIDE SEQUENCE [LARGE SCALE GENOMIC DNA]</scope>
    <source>
        <strain evidence="9">JCM 16545</strain>
    </source>
</reference>
<dbReference type="InterPro" id="IPR008947">
    <property type="entry name" value="PLipase_C/P1_nuclease_dom_sf"/>
</dbReference>
<dbReference type="InterPro" id="IPR003154">
    <property type="entry name" value="S1/P1nuclease"/>
</dbReference>
<evidence type="ECO:0000256" key="2">
    <source>
        <dbReference type="ARBA" id="ARBA00022723"/>
    </source>
</evidence>
<evidence type="ECO:0000256" key="5">
    <source>
        <dbReference type="ARBA" id="ARBA00023157"/>
    </source>
</evidence>
<dbReference type="Gene3D" id="1.10.575.10">
    <property type="entry name" value="P1 Nuclease"/>
    <property type="match status" value="1"/>
</dbReference>
<evidence type="ECO:0000256" key="3">
    <source>
        <dbReference type="ARBA" id="ARBA00022759"/>
    </source>
</evidence>
<evidence type="ECO:0000313" key="8">
    <source>
        <dbReference type="EMBL" id="MFD2067716.1"/>
    </source>
</evidence>
<proteinExistence type="predicted"/>
<dbReference type="RefSeq" id="WP_229957837.1">
    <property type="nucleotide sequence ID" value="NZ_JAJJWI010000002.1"/>
</dbReference>
<evidence type="ECO:0000256" key="7">
    <source>
        <dbReference type="SAM" id="SignalP"/>
    </source>
</evidence>
<keyword evidence="2" id="KW-0479">Metal-binding</keyword>
<dbReference type="Proteomes" id="UP001597369">
    <property type="component" value="Unassembled WGS sequence"/>
</dbReference>
<evidence type="ECO:0000256" key="1">
    <source>
        <dbReference type="ARBA" id="ARBA00022722"/>
    </source>
</evidence>
<evidence type="ECO:0000256" key="6">
    <source>
        <dbReference type="ARBA" id="ARBA00023180"/>
    </source>
</evidence>
<comment type="caution">
    <text evidence="8">The sequence shown here is derived from an EMBL/GenBank/DDBJ whole genome shotgun (WGS) entry which is preliminary data.</text>
</comment>
<evidence type="ECO:0000256" key="4">
    <source>
        <dbReference type="ARBA" id="ARBA00022801"/>
    </source>
</evidence>
<feature type="chain" id="PRO_5046087225" evidence="7">
    <location>
        <begin position="25"/>
        <end position="266"/>
    </location>
</feature>
<keyword evidence="6" id="KW-0325">Glycoprotein</keyword>
<keyword evidence="3" id="KW-0255">Endonuclease</keyword>
<dbReference type="SUPFAM" id="SSF48537">
    <property type="entry name" value="Phospholipase C/P1 nuclease"/>
    <property type="match status" value="1"/>
</dbReference>
<dbReference type="EMBL" id="JBHUHV010000037">
    <property type="protein sequence ID" value="MFD2067716.1"/>
    <property type="molecule type" value="Genomic_DNA"/>
</dbReference>
<keyword evidence="7" id="KW-0732">Signal</keyword>
<protein>
    <submittedName>
        <fullName evidence="8">S1/P1 nuclease</fullName>
    </submittedName>
</protein>
<keyword evidence="1" id="KW-0540">Nuclease</keyword>
<organism evidence="8 9">
    <name type="scientific">Pontibacter silvestris</name>
    <dbReference type="NCBI Taxonomy" id="2305183"/>
    <lineage>
        <taxon>Bacteria</taxon>
        <taxon>Pseudomonadati</taxon>
        <taxon>Bacteroidota</taxon>
        <taxon>Cytophagia</taxon>
        <taxon>Cytophagales</taxon>
        <taxon>Hymenobacteraceae</taxon>
        <taxon>Pontibacter</taxon>
    </lineage>
</organism>
<dbReference type="PANTHER" id="PTHR33146:SF26">
    <property type="entry name" value="ENDONUCLEASE 4"/>
    <property type="match status" value="1"/>
</dbReference>
<dbReference type="PANTHER" id="PTHR33146">
    <property type="entry name" value="ENDONUCLEASE 4"/>
    <property type="match status" value="1"/>
</dbReference>
<gene>
    <name evidence="8" type="ORF">ACFSKU_12545</name>
</gene>
<accession>A0ABW4WZY5</accession>
<feature type="signal peptide" evidence="7">
    <location>
        <begin position="1"/>
        <end position="24"/>
    </location>
</feature>
<keyword evidence="9" id="KW-1185">Reference proteome</keyword>
<sequence>MAAKGLTKILLVCLCLSLSFQSMAWGLLGHRIVGEIAERNLTPRARKQIRQILGTESIAIASNWADFIKSDPSYDYLNSWHYINFSEGLSQENFQTYLQQDTVTDAYTKLNFLIKELKKKDLPQDKKQQYLRLVIHMVGDMHQPMHASRAEDLGGNRISVMWFNERSNLHRVWDEQLIEHQQLSYTEYADALNHVAISQNKAWQKQPVSQWLFESYQISEKLYNEIDESGEKLSYRYNFDHLETLNEQLQKGGVRLAGVLNEIFGS</sequence>
<keyword evidence="5" id="KW-1015">Disulfide bond</keyword>
<keyword evidence="4" id="KW-0378">Hydrolase</keyword>
<dbReference type="CDD" id="cd11010">
    <property type="entry name" value="S1-P1_nuclease"/>
    <property type="match status" value="1"/>
</dbReference>
<evidence type="ECO:0000313" key="9">
    <source>
        <dbReference type="Proteomes" id="UP001597369"/>
    </source>
</evidence>
<name>A0ABW4WZY5_9BACT</name>
<dbReference type="Pfam" id="PF02265">
    <property type="entry name" value="S1-P1_nuclease"/>
    <property type="match status" value="1"/>
</dbReference>